<keyword evidence="4" id="KW-1185">Reference proteome</keyword>
<evidence type="ECO:0000313" key="3">
    <source>
        <dbReference type="EMBL" id="QDQ28494.1"/>
    </source>
</evidence>
<dbReference type="InterPro" id="IPR017927">
    <property type="entry name" value="FAD-bd_FR_type"/>
</dbReference>
<name>A0A516SK19_9NEIS</name>
<proteinExistence type="inferred from homology"/>
<dbReference type="Gene3D" id="3.40.50.80">
    <property type="entry name" value="Nucleotide-binding domain of ferredoxin-NADP reductase (FNR) module"/>
    <property type="match status" value="1"/>
</dbReference>
<dbReference type="InterPro" id="IPR039374">
    <property type="entry name" value="SIP_fam"/>
</dbReference>
<feature type="domain" description="FAD-binding FR-type" evidence="2">
    <location>
        <begin position="9"/>
        <end position="134"/>
    </location>
</feature>
<dbReference type="PANTHER" id="PTHR30157">
    <property type="entry name" value="FERRIC REDUCTASE, NADPH-DEPENDENT"/>
    <property type="match status" value="1"/>
</dbReference>
<dbReference type="EMBL" id="CP041730">
    <property type="protein sequence ID" value="QDQ28494.1"/>
    <property type="molecule type" value="Genomic_DNA"/>
</dbReference>
<comment type="similarity">
    <text evidence="1">Belongs to the SIP oxidoreductase family.</text>
</comment>
<dbReference type="InterPro" id="IPR007037">
    <property type="entry name" value="SIP_rossman_dom"/>
</dbReference>
<reference evidence="4" key="1">
    <citation type="submission" date="2019-07" db="EMBL/GenBank/DDBJ databases">
        <title>Chitinimonas sp. nov., isolated from Ny-Alesund, arctica soil.</title>
        <authorList>
            <person name="Xu Q."/>
            <person name="Peng F."/>
        </authorList>
    </citation>
    <scope>NUCLEOTIDE SEQUENCE [LARGE SCALE GENOMIC DNA]</scope>
    <source>
        <strain evidence="4">R3-44</strain>
    </source>
</reference>
<accession>A0A516SK19</accession>
<dbReference type="InterPro" id="IPR017938">
    <property type="entry name" value="Riboflavin_synthase-like_b-brl"/>
</dbReference>
<dbReference type="GO" id="GO:0016491">
    <property type="term" value="F:oxidoreductase activity"/>
    <property type="evidence" value="ECO:0007669"/>
    <property type="project" value="InterPro"/>
</dbReference>
<organism evidence="3 4">
    <name type="scientific">Chitinimonas arctica</name>
    <dbReference type="NCBI Taxonomy" id="2594795"/>
    <lineage>
        <taxon>Bacteria</taxon>
        <taxon>Pseudomonadati</taxon>
        <taxon>Pseudomonadota</taxon>
        <taxon>Betaproteobacteria</taxon>
        <taxon>Neisseriales</taxon>
        <taxon>Chitinibacteraceae</taxon>
        <taxon>Chitinimonas</taxon>
    </lineage>
</organism>
<sequence>MANTSRVRPRPHLLRVRRIRQLSPQMRRITLVGEGLAGFPADCEGAHIKLMLARPHQADPLLPVPGPEGLVWPAAEDKPITRTYTVARFDSLTGEMDVDFVLHGDDGPASRWASAAQAGDSIGLAGPSGPARYRPGAAWYLLLGDPSSLAAVAAVLRALPEDAVGHALIEVPAASEIQPLTRPPGISLQWLSRDGAAAASSTLLLTALRQLDWLDGMPSVTLAGESKQVVALHAHLLTKGVPRTAMYAVPYWKERCAEEAYQEERYQIMDEMDEAADAVRV</sequence>
<dbReference type="RefSeq" id="WP_144279877.1">
    <property type="nucleotide sequence ID" value="NZ_CP041730.1"/>
</dbReference>
<dbReference type="CDD" id="cd06193">
    <property type="entry name" value="siderophore_interacting"/>
    <property type="match status" value="1"/>
</dbReference>
<dbReference type="SUPFAM" id="SSF63380">
    <property type="entry name" value="Riboflavin synthase domain-like"/>
    <property type="match status" value="1"/>
</dbReference>
<dbReference type="Pfam" id="PF08021">
    <property type="entry name" value="FAD_binding_9"/>
    <property type="match status" value="1"/>
</dbReference>
<dbReference type="PROSITE" id="PS51384">
    <property type="entry name" value="FAD_FR"/>
    <property type="match status" value="1"/>
</dbReference>
<dbReference type="Proteomes" id="UP000317550">
    <property type="component" value="Chromosome"/>
</dbReference>
<evidence type="ECO:0000256" key="1">
    <source>
        <dbReference type="ARBA" id="ARBA00035644"/>
    </source>
</evidence>
<dbReference type="InterPro" id="IPR013113">
    <property type="entry name" value="SIP_FAD-bd"/>
</dbReference>
<gene>
    <name evidence="3" type="ORF">FNU76_20215</name>
</gene>
<dbReference type="InterPro" id="IPR039261">
    <property type="entry name" value="FNR_nucleotide-bd"/>
</dbReference>
<dbReference type="KEGG" id="cari:FNU76_20215"/>
<dbReference type="AlphaFoldDB" id="A0A516SK19"/>
<dbReference type="Pfam" id="PF04954">
    <property type="entry name" value="SIP"/>
    <property type="match status" value="1"/>
</dbReference>
<evidence type="ECO:0000259" key="2">
    <source>
        <dbReference type="PROSITE" id="PS51384"/>
    </source>
</evidence>
<dbReference type="PANTHER" id="PTHR30157:SF0">
    <property type="entry name" value="NADPH-DEPENDENT FERRIC-CHELATE REDUCTASE"/>
    <property type="match status" value="1"/>
</dbReference>
<dbReference type="OrthoDB" id="9814826at2"/>
<protein>
    <submittedName>
        <fullName evidence="3">Siderophore-interacting protein</fullName>
    </submittedName>
</protein>
<dbReference type="Gene3D" id="2.40.30.10">
    <property type="entry name" value="Translation factors"/>
    <property type="match status" value="1"/>
</dbReference>
<evidence type="ECO:0000313" key="4">
    <source>
        <dbReference type="Proteomes" id="UP000317550"/>
    </source>
</evidence>